<dbReference type="Pfam" id="PF13860">
    <property type="entry name" value="FlgD_ig"/>
    <property type="match status" value="1"/>
</dbReference>
<dbReference type="GO" id="GO:0016020">
    <property type="term" value="C:membrane"/>
    <property type="evidence" value="ECO:0007669"/>
    <property type="project" value="InterPro"/>
</dbReference>
<name>A0A7V5H3T0_CALAY</name>
<accession>A0A7V5H3T0</accession>
<dbReference type="NCBIfam" id="TIGR04183">
    <property type="entry name" value="Por_Secre_tail"/>
    <property type="match status" value="1"/>
</dbReference>
<sequence length="727" mass="83247">MFIKNRGFVELNVDSLVFKKARFDSIFNLEMQDNFTVAPQDSIPLKLWFKPPHRGTFLDSLVIVCNDPHLLFGRYVLAVRGTGLNSKPVLLNEPLTVAFVDSLYRFKPQFFDLDGDSVLTQSVLLPDWLKLTSNGELTGTPALSDTGKHLVRLLFDDQHGGIDSLKYVIQVLDLTHPVSIIPVIKAFPLGGPLSKQSAINIIVTVFDSTQNKLTDASKTYHFSGQLFKEGQPEPLEQIDTSGIRNFAFYPLLDGDYKFILTASKILVAGQQVEAKTEIPFRIKASQKSFARFRWHMISYPRQQELNWAAFEYADSAAVLYRWDANEKKYFPITRDETIEPGWAFWLMPLRNITFDLNTLHIATAEQQTSLKINLKKGWNQIGLPWPYYKRWINMRFTQGNSASQLNINQAISDSLIQPAAFWFEQSDEFIGYHVELFDSTTYAKPWVGYWLYANTEVSVFVDNTPEFPFELTGITSSTAKLAKIANNHNDWLLNFSLQSEKLKDDFTMVGLSNLPSKPILEPPVFNEFTSLAVTEGEQSYCRLLKPWFDDNKTYAYWNLIVTTSAIEKEHRLSWQQLAGQNKDLFAYLVDLDHETMIKLWEKNDYVFTPETNIYHFRLYVSNDQNFKPSIIPLQYSLAQNFPNPFNPTTTIKIGVPETGSKDRISVRVYDVLGKEIRVLFDGHLPAGFHKFEWDGTNATGEAVASGIYFYQLRAGQVSIMKKMVLLR</sequence>
<evidence type="ECO:0000313" key="2">
    <source>
        <dbReference type="EMBL" id="HHE55324.1"/>
    </source>
</evidence>
<dbReference type="Gene3D" id="2.60.40.10">
    <property type="entry name" value="Immunoglobulins"/>
    <property type="match status" value="1"/>
</dbReference>
<reference evidence="2" key="1">
    <citation type="journal article" date="2020" name="mSystems">
        <title>Genome- and Community-Level Interaction Insights into Carbon Utilization and Element Cycling Functions of Hydrothermarchaeota in Hydrothermal Sediment.</title>
        <authorList>
            <person name="Zhou Z."/>
            <person name="Liu Y."/>
            <person name="Xu W."/>
            <person name="Pan J."/>
            <person name="Luo Z.H."/>
            <person name="Li M."/>
        </authorList>
    </citation>
    <scope>NUCLEOTIDE SEQUENCE [LARGE SCALE GENOMIC DNA]</scope>
    <source>
        <strain evidence="2">HyVt-76</strain>
    </source>
</reference>
<dbReference type="Proteomes" id="UP000886111">
    <property type="component" value="Unassembled WGS sequence"/>
</dbReference>
<dbReference type="EMBL" id="DRTD01000441">
    <property type="protein sequence ID" value="HHE55324.1"/>
    <property type="molecule type" value="Genomic_DNA"/>
</dbReference>
<organism evidence="2">
    <name type="scientific">Caldithrix abyssi</name>
    <dbReference type="NCBI Taxonomy" id="187145"/>
    <lineage>
        <taxon>Bacteria</taxon>
        <taxon>Pseudomonadati</taxon>
        <taxon>Calditrichota</taxon>
        <taxon>Calditrichia</taxon>
        <taxon>Calditrichales</taxon>
        <taxon>Calditrichaceae</taxon>
        <taxon>Caldithrix</taxon>
    </lineage>
</organism>
<dbReference type="Gene3D" id="2.60.40.4070">
    <property type="match status" value="1"/>
</dbReference>
<feature type="domain" description="FlgD/Vpr Ig-like" evidence="1">
    <location>
        <begin position="649"/>
        <end position="713"/>
    </location>
</feature>
<comment type="caution">
    <text evidence="2">The sequence shown here is derived from an EMBL/GenBank/DDBJ whole genome shotgun (WGS) entry which is preliminary data.</text>
</comment>
<dbReference type="InterPro" id="IPR015919">
    <property type="entry name" value="Cadherin-like_sf"/>
</dbReference>
<proteinExistence type="predicted"/>
<gene>
    <name evidence="2" type="ORF">ENL21_06040</name>
</gene>
<dbReference type="InterPro" id="IPR025965">
    <property type="entry name" value="FlgD/Vpr_Ig-like"/>
</dbReference>
<dbReference type="AlphaFoldDB" id="A0A7V5H3T0"/>
<dbReference type="SUPFAM" id="SSF49313">
    <property type="entry name" value="Cadherin-like"/>
    <property type="match status" value="1"/>
</dbReference>
<dbReference type="InterPro" id="IPR026444">
    <property type="entry name" value="Secre_tail"/>
</dbReference>
<protein>
    <submittedName>
        <fullName evidence="2">T9SS type A sorting domain-containing protein</fullName>
    </submittedName>
</protein>
<evidence type="ECO:0000259" key="1">
    <source>
        <dbReference type="Pfam" id="PF13860"/>
    </source>
</evidence>
<dbReference type="GO" id="GO:0005509">
    <property type="term" value="F:calcium ion binding"/>
    <property type="evidence" value="ECO:0007669"/>
    <property type="project" value="InterPro"/>
</dbReference>
<dbReference type="InterPro" id="IPR013783">
    <property type="entry name" value="Ig-like_fold"/>
</dbReference>